<dbReference type="PANTHER" id="PTHR35089">
    <property type="entry name" value="CHAPERONE PROTEIN SKP"/>
    <property type="match status" value="1"/>
</dbReference>
<dbReference type="PROSITE" id="PS51257">
    <property type="entry name" value="PROKAR_LIPOPROTEIN"/>
    <property type="match status" value="1"/>
</dbReference>
<dbReference type="SMART" id="SM00935">
    <property type="entry name" value="OmpH"/>
    <property type="match status" value="1"/>
</dbReference>
<comment type="similarity">
    <text evidence="1">Belongs to the Skp family.</text>
</comment>
<dbReference type="GO" id="GO:0005829">
    <property type="term" value="C:cytosol"/>
    <property type="evidence" value="ECO:0007669"/>
    <property type="project" value="TreeGrafter"/>
</dbReference>
<gene>
    <name evidence="3" type="ORF">PCLFYP37_01458</name>
</gene>
<dbReference type="PANTHER" id="PTHR35089:SF1">
    <property type="entry name" value="CHAPERONE PROTEIN SKP"/>
    <property type="match status" value="1"/>
</dbReference>
<proteinExistence type="inferred from homology"/>
<protein>
    <submittedName>
        <fullName evidence="3">Outer membrane protein (OmpH-like)</fullName>
    </submittedName>
</protein>
<organism evidence="3">
    <name type="scientific">Paraprevotella clara</name>
    <dbReference type="NCBI Taxonomy" id="454154"/>
    <lineage>
        <taxon>Bacteria</taxon>
        <taxon>Pseudomonadati</taxon>
        <taxon>Bacteroidota</taxon>
        <taxon>Bacteroidia</taxon>
        <taxon>Bacteroidales</taxon>
        <taxon>Prevotellaceae</taxon>
        <taxon>Paraprevotella</taxon>
    </lineage>
</organism>
<dbReference type="EMBL" id="CACRUT010000008">
    <property type="protein sequence ID" value="VYT91369.1"/>
    <property type="molecule type" value="Genomic_DNA"/>
</dbReference>
<dbReference type="AlphaFoldDB" id="A0A6N3AG74"/>
<dbReference type="Gene3D" id="3.30.910.20">
    <property type="entry name" value="Skp domain"/>
    <property type="match status" value="1"/>
</dbReference>
<dbReference type="RefSeq" id="WP_021981241.1">
    <property type="nucleotide sequence ID" value="NZ_AP025941.1"/>
</dbReference>
<dbReference type="Pfam" id="PF03938">
    <property type="entry name" value="OmpH"/>
    <property type="match status" value="1"/>
</dbReference>
<evidence type="ECO:0000256" key="1">
    <source>
        <dbReference type="ARBA" id="ARBA00009091"/>
    </source>
</evidence>
<dbReference type="GO" id="GO:0051082">
    <property type="term" value="F:unfolded protein binding"/>
    <property type="evidence" value="ECO:0007669"/>
    <property type="project" value="InterPro"/>
</dbReference>
<sequence>MKKNSIIGAGLITLAATFALTGCNKSAPEEKTNTQATEIPAGGLKIAYVEIDTLMSQYNFCKDYTLLMNKKGENIRATLAGKERALQAKAAELQKKYETNQFTTKEQVEQAQMTLAKQQQDLQALNDRLMNDFAAEQAKYNTEMRDSIQAFLKEYNKSKKFDYIISKAGDNILAANAKYDITKDVVNGLNKRYKQNPEMAEKISGKSKE</sequence>
<dbReference type="GO" id="GO:0050821">
    <property type="term" value="P:protein stabilization"/>
    <property type="evidence" value="ECO:0007669"/>
    <property type="project" value="TreeGrafter"/>
</dbReference>
<name>A0A6N3AG74_9BACT</name>
<accession>A0A6N3AG74</accession>
<keyword evidence="2" id="KW-0732">Signal</keyword>
<reference evidence="3" key="1">
    <citation type="submission" date="2019-11" db="EMBL/GenBank/DDBJ databases">
        <authorList>
            <person name="Feng L."/>
        </authorList>
    </citation>
    <scope>NUCLEOTIDE SEQUENCE</scope>
    <source>
        <strain evidence="3">PclaraLFYP37</strain>
    </source>
</reference>
<dbReference type="InterPro" id="IPR005632">
    <property type="entry name" value="Chaperone_Skp"/>
</dbReference>
<dbReference type="SUPFAM" id="SSF111384">
    <property type="entry name" value="OmpH-like"/>
    <property type="match status" value="1"/>
</dbReference>
<evidence type="ECO:0000313" key="3">
    <source>
        <dbReference type="EMBL" id="VYT91369.1"/>
    </source>
</evidence>
<dbReference type="InterPro" id="IPR024930">
    <property type="entry name" value="Skp_dom_sf"/>
</dbReference>
<evidence type="ECO:0000256" key="2">
    <source>
        <dbReference type="ARBA" id="ARBA00022729"/>
    </source>
</evidence>